<dbReference type="EMBL" id="BAAADD010000001">
    <property type="protein sequence ID" value="GAA0558331.1"/>
    <property type="molecule type" value="Genomic_DNA"/>
</dbReference>
<sequence>MAISASELCHLAGELAAEHGFLARDYAQRAYRTLDVEGFHDRAQFWFALSILVDDVLSHGLDPDADPSIQ</sequence>
<organism evidence="1 2">
    <name type="scientific">Rhizomicrobium electricum</name>
    <dbReference type="NCBI Taxonomy" id="480070"/>
    <lineage>
        <taxon>Bacteria</taxon>
        <taxon>Pseudomonadati</taxon>
        <taxon>Pseudomonadota</taxon>
        <taxon>Alphaproteobacteria</taxon>
        <taxon>Micropepsales</taxon>
        <taxon>Micropepsaceae</taxon>
        <taxon>Rhizomicrobium</taxon>
    </lineage>
</organism>
<dbReference type="Proteomes" id="UP001499951">
    <property type="component" value="Unassembled WGS sequence"/>
</dbReference>
<reference evidence="1 2" key="1">
    <citation type="journal article" date="2019" name="Int. J. Syst. Evol. Microbiol.">
        <title>The Global Catalogue of Microorganisms (GCM) 10K type strain sequencing project: providing services to taxonomists for standard genome sequencing and annotation.</title>
        <authorList>
            <consortium name="The Broad Institute Genomics Platform"/>
            <consortium name="The Broad Institute Genome Sequencing Center for Infectious Disease"/>
            <person name="Wu L."/>
            <person name="Ma J."/>
        </authorList>
    </citation>
    <scope>NUCLEOTIDE SEQUENCE [LARGE SCALE GENOMIC DNA]</scope>
    <source>
        <strain evidence="1 2">JCM 15089</strain>
    </source>
</reference>
<evidence type="ECO:0000313" key="1">
    <source>
        <dbReference type="EMBL" id="GAA0558331.1"/>
    </source>
</evidence>
<accession>A0ABN1E3E8</accession>
<protein>
    <submittedName>
        <fullName evidence="1">Uncharacterized protein</fullName>
    </submittedName>
</protein>
<name>A0ABN1E3E8_9PROT</name>
<dbReference type="RefSeq" id="WP_166930865.1">
    <property type="nucleotide sequence ID" value="NZ_BAAADD010000001.1"/>
</dbReference>
<comment type="caution">
    <text evidence="1">The sequence shown here is derived from an EMBL/GenBank/DDBJ whole genome shotgun (WGS) entry which is preliminary data.</text>
</comment>
<proteinExistence type="predicted"/>
<keyword evidence="2" id="KW-1185">Reference proteome</keyword>
<evidence type="ECO:0000313" key="2">
    <source>
        <dbReference type="Proteomes" id="UP001499951"/>
    </source>
</evidence>
<gene>
    <name evidence="1" type="ORF">GCM10008942_03510</name>
</gene>